<evidence type="ECO:0000256" key="1">
    <source>
        <dbReference type="ARBA" id="ARBA00004141"/>
    </source>
</evidence>
<accession>A0A072PUK4</accession>
<feature type="transmembrane region" description="Helical" evidence="4">
    <location>
        <begin position="439"/>
        <end position="458"/>
    </location>
</feature>
<proteinExistence type="inferred from homology"/>
<comment type="caution">
    <text evidence="5">The sequence shown here is derived from an EMBL/GenBank/DDBJ whole genome shotgun (WGS) entry which is preliminary data.</text>
</comment>
<feature type="transmembrane region" description="Helical" evidence="4">
    <location>
        <begin position="232"/>
        <end position="252"/>
    </location>
</feature>
<evidence type="ECO:0000313" key="5">
    <source>
        <dbReference type="EMBL" id="KEF63541.1"/>
    </source>
</evidence>
<evidence type="ECO:0000256" key="4">
    <source>
        <dbReference type="SAM" id="Phobius"/>
    </source>
</evidence>
<feature type="transmembrane region" description="Helical" evidence="4">
    <location>
        <begin position="400"/>
        <end position="419"/>
    </location>
</feature>
<feature type="transmembrane region" description="Helical" evidence="4">
    <location>
        <begin position="178"/>
        <end position="195"/>
    </location>
</feature>
<feature type="compositionally biased region" description="Polar residues" evidence="3">
    <location>
        <begin position="22"/>
        <end position="36"/>
    </location>
</feature>
<dbReference type="AlphaFoldDB" id="A0A072PUK4"/>
<feature type="compositionally biased region" description="Basic and acidic residues" evidence="3">
    <location>
        <begin position="7"/>
        <end position="21"/>
    </location>
</feature>
<keyword evidence="4" id="KW-0812">Transmembrane</keyword>
<name>A0A072PUK4_9EURO</name>
<dbReference type="GeneID" id="25276465"/>
<dbReference type="HOGENOM" id="CLU_001265_1_1_1"/>
<reference evidence="5 6" key="1">
    <citation type="submission" date="2013-03" db="EMBL/GenBank/DDBJ databases">
        <title>The Genome Sequence of Exophiala aquamarina CBS 119918.</title>
        <authorList>
            <consortium name="The Broad Institute Genomics Platform"/>
            <person name="Cuomo C."/>
            <person name="de Hoog S."/>
            <person name="Gorbushina A."/>
            <person name="Walker B."/>
            <person name="Young S.K."/>
            <person name="Zeng Q."/>
            <person name="Gargeya S."/>
            <person name="Fitzgerald M."/>
            <person name="Haas B."/>
            <person name="Abouelleil A."/>
            <person name="Allen A.W."/>
            <person name="Alvarado L."/>
            <person name="Arachchi H.M."/>
            <person name="Berlin A.M."/>
            <person name="Chapman S.B."/>
            <person name="Gainer-Dewar J."/>
            <person name="Goldberg J."/>
            <person name="Griggs A."/>
            <person name="Gujja S."/>
            <person name="Hansen M."/>
            <person name="Howarth C."/>
            <person name="Imamovic A."/>
            <person name="Ireland A."/>
            <person name="Larimer J."/>
            <person name="McCowan C."/>
            <person name="Murphy C."/>
            <person name="Pearson M."/>
            <person name="Poon T.W."/>
            <person name="Priest M."/>
            <person name="Roberts A."/>
            <person name="Saif S."/>
            <person name="Shea T."/>
            <person name="Sisk P."/>
            <person name="Sykes S."/>
            <person name="Wortman J."/>
            <person name="Nusbaum C."/>
            <person name="Birren B."/>
        </authorList>
    </citation>
    <scope>NUCLEOTIDE SEQUENCE [LARGE SCALE GENOMIC DNA]</scope>
    <source>
        <strain evidence="5 6">CBS 119918</strain>
    </source>
</reference>
<sequence>MSSQESSRLEKDVIGKCDSRPRNPNTLALTKQSSRTSSRHDLGRVASNTVDRVISRLSTRHIKDPGPAPDGGLKAWIQVAALWTCSLTTWGYFNSFGAFQAYYMETLPETQSTISWIGSIQLWMVFFVGTWSGRALDAGLFAPTYLLGAALQILGIFMTSISHTFWQLLLSQGVCTGLGSGIFFTPAMGLVTTYFTTNRGIAIAIMSTGGSIGGSIYSVIVRQLLPKIGFGWTIRVLGFVNLVALSVAFAFLKPRLPPRKSGPIVEWSAFKEVPYLCVVAGMSLVFGGLFFSYYYIASFSRTIIGMNYSDSLTMLIVFNAGGIPVRLLTGYIADRYLGPLNAMVPLIFINSLFAFVWISIDSRTGMYAFATFYGFSGGAFQCLFPTTVASLNSDLSKNGVRLGMALTVISFAGLAGPPIGGALLTTNGGGRGGYMSAQLGVGLAMALGAFLLGVGRVCKYGWSPRIKC</sequence>
<feature type="transmembrane region" description="Helical" evidence="4">
    <location>
        <begin position="113"/>
        <end position="133"/>
    </location>
</feature>
<comment type="similarity">
    <text evidence="2">Belongs to the major facilitator superfamily. Monocarboxylate porter (TC 2.A.1.13) family.</text>
</comment>
<dbReference type="InterPro" id="IPR011701">
    <property type="entry name" value="MFS"/>
</dbReference>
<dbReference type="PANTHER" id="PTHR11360:SF130">
    <property type="entry name" value="MAJOR FACILITATOR SUPERFAMILY (MFS) PROFILE DOMAIN-CONTAINING PROTEIN-RELATED"/>
    <property type="match status" value="1"/>
</dbReference>
<organism evidence="5 6">
    <name type="scientific">Exophiala aquamarina CBS 119918</name>
    <dbReference type="NCBI Taxonomy" id="1182545"/>
    <lineage>
        <taxon>Eukaryota</taxon>
        <taxon>Fungi</taxon>
        <taxon>Dikarya</taxon>
        <taxon>Ascomycota</taxon>
        <taxon>Pezizomycotina</taxon>
        <taxon>Eurotiomycetes</taxon>
        <taxon>Chaetothyriomycetidae</taxon>
        <taxon>Chaetothyriales</taxon>
        <taxon>Herpotrichiellaceae</taxon>
        <taxon>Exophiala</taxon>
    </lineage>
</organism>
<feature type="transmembrane region" description="Helical" evidence="4">
    <location>
        <begin position="202"/>
        <end position="220"/>
    </location>
</feature>
<comment type="subcellular location">
    <subcellularLocation>
        <location evidence="1">Membrane</location>
        <topology evidence="1">Multi-pass membrane protein</topology>
    </subcellularLocation>
</comment>
<evidence type="ECO:0008006" key="7">
    <source>
        <dbReference type="Google" id="ProtNLM"/>
    </source>
</evidence>
<dbReference type="Proteomes" id="UP000027920">
    <property type="component" value="Unassembled WGS sequence"/>
</dbReference>
<dbReference type="InterPro" id="IPR036259">
    <property type="entry name" value="MFS_trans_sf"/>
</dbReference>
<feature type="transmembrane region" description="Helical" evidence="4">
    <location>
        <begin position="340"/>
        <end position="360"/>
    </location>
</feature>
<dbReference type="PANTHER" id="PTHR11360">
    <property type="entry name" value="MONOCARBOXYLATE TRANSPORTER"/>
    <property type="match status" value="1"/>
</dbReference>
<dbReference type="Pfam" id="PF07690">
    <property type="entry name" value="MFS_1"/>
    <property type="match status" value="1"/>
</dbReference>
<feature type="transmembrane region" description="Helical" evidence="4">
    <location>
        <begin position="75"/>
        <end position="93"/>
    </location>
</feature>
<dbReference type="Gene3D" id="1.20.1250.20">
    <property type="entry name" value="MFS general substrate transporter like domains"/>
    <property type="match status" value="1"/>
</dbReference>
<evidence type="ECO:0000256" key="3">
    <source>
        <dbReference type="SAM" id="MobiDB-lite"/>
    </source>
</evidence>
<dbReference type="RefSeq" id="XP_013266131.1">
    <property type="nucleotide sequence ID" value="XM_013410677.1"/>
</dbReference>
<dbReference type="GO" id="GO:0022857">
    <property type="term" value="F:transmembrane transporter activity"/>
    <property type="evidence" value="ECO:0007669"/>
    <property type="project" value="InterPro"/>
</dbReference>
<dbReference type="OrthoDB" id="6499973at2759"/>
<feature type="region of interest" description="Disordered" evidence="3">
    <location>
        <begin position="1"/>
        <end position="41"/>
    </location>
</feature>
<dbReference type="EMBL" id="AMGV01000001">
    <property type="protein sequence ID" value="KEF63541.1"/>
    <property type="molecule type" value="Genomic_DNA"/>
</dbReference>
<keyword evidence="4" id="KW-1133">Transmembrane helix</keyword>
<keyword evidence="4" id="KW-0472">Membrane</keyword>
<dbReference type="SUPFAM" id="SSF103473">
    <property type="entry name" value="MFS general substrate transporter"/>
    <property type="match status" value="1"/>
</dbReference>
<evidence type="ECO:0000313" key="6">
    <source>
        <dbReference type="Proteomes" id="UP000027920"/>
    </source>
</evidence>
<protein>
    <recommendedName>
        <fullName evidence="7">Major facilitator superfamily (MFS) profile domain-containing protein</fullName>
    </recommendedName>
</protein>
<evidence type="ECO:0000256" key="2">
    <source>
        <dbReference type="ARBA" id="ARBA00006727"/>
    </source>
</evidence>
<feature type="transmembrane region" description="Helical" evidence="4">
    <location>
        <begin position="308"/>
        <end position="328"/>
    </location>
</feature>
<gene>
    <name evidence="5" type="ORF">A1O9_01519</name>
</gene>
<feature type="transmembrane region" description="Helical" evidence="4">
    <location>
        <begin position="366"/>
        <end position="388"/>
    </location>
</feature>
<keyword evidence="6" id="KW-1185">Reference proteome</keyword>
<dbReference type="InterPro" id="IPR050327">
    <property type="entry name" value="Proton-linked_MCT"/>
</dbReference>
<dbReference type="VEuPathDB" id="FungiDB:A1O9_01519"/>
<feature type="transmembrane region" description="Helical" evidence="4">
    <location>
        <begin position="273"/>
        <end position="296"/>
    </location>
</feature>
<feature type="transmembrane region" description="Helical" evidence="4">
    <location>
        <begin position="145"/>
        <end position="166"/>
    </location>
</feature>
<dbReference type="GO" id="GO:0016020">
    <property type="term" value="C:membrane"/>
    <property type="evidence" value="ECO:0007669"/>
    <property type="project" value="UniProtKB-SubCell"/>
</dbReference>